<dbReference type="WBParaSite" id="ACAC_0000584401-mRNA-1">
    <property type="protein sequence ID" value="ACAC_0000584401-mRNA-1"/>
    <property type="gene ID" value="ACAC_0000584401"/>
</dbReference>
<sequence length="78" mass="8594">LREHKVTIFVRRGGPNYQEGLRRIKDAAQKLELPIHVFGPETHMTAIVGAALGVRDLPAVPLAPQTTGQFLLSPERNV</sequence>
<dbReference type="Pfam" id="PF16114">
    <property type="entry name" value="Citrate_bind"/>
    <property type="match status" value="1"/>
</dbReference>
<organism evidence="2 3">
    <name type="scientific">Angiostrongylus cantonensis</name>
    <name type="common">Rat lungworm</name>
    <dbReference type="NCBI Taxonomy" id="6313"/>
    <lineage>
        <taxon>Eukaryota</taxon>
        <taxon>Metazoa</taxon>
        <taxon>Ecdysozoa</taxon>
        <taxon>Nematoda</taxon>
        <taxon>Chromadorea</taxon>
        <taxon>Rhabditida</taxon>
        <taxon>Rhabditina</taxon>
        <taxon>Rhabditomorpha</taxon>
        <taxon>Strongyloidea</taxon>
        <taxon>Metastrongylidae</taxon>
        <taxon>Angiostrongylus</taxon>
    </lineage>
</organism>
<reference evidence="3" key="2">
    <citation type="submission" date="2017-02" db="UniProtKB">
        <authorList>
            <consortium name="WormBaseParasite"/>
        </authorList>
    </citation>
    <scope>IDENTIFICATION</scope>
</reference>
<feature type="domain" description="ATP-citrate synthase citrate-binding" evidence="1">
    <location>
        <begin position="2"/>
        <end position="53"/>
    </location>
</feature>
<dbReference type="Proteomes" id="UP000035642">
    <property type="component" value="Unassembled WGS sequence"/>
</dbReference>
<reference evidence="2" key="1">
    <citation type="submission" date="2012-09" db="EMBL/GenBank/DDBJ databases">
        <authorList>
            <person name="Martin A.A."/>
        </authorList>
    </citation>
    <scope>NUCLEOTIDE SEQUENCE</scope>
</reference>
<proteinExistence type="predicted"/>
<evidence type="ECO:0000313" key="3">
    <source>
        <dbReference type="WBParaSite" id="ACAC_0000584401-mRNA-1"/>
    </source>
</evidence>
<name>A0A0K0D6Z9_ANGCA</name>
<evidence type="ECO:0000259" key="1">
    <source>
        <dbReference type="Pfam" id="PF16114"/>
    </source>
</evidence>
<keyword evidence="2" id="KW-1185">Reference proteome</keyword>
<accession>A0A0K0D6Z9</accession>
<dbReference type="InterPro" id="IPR032263">
    <property type="entry name" value="Citrate-bd"/>
</dbReference>
<dbReference type="Gene3D" id="3.40.50.261">
    <property type="entry name" value="Succinyl-CoA synthetase domains"/>
    <property type="match status" value="1"/>
</dbReference>
<dbReference type="AlphaFoldDB" id="A0A0K0D6Z9"/>
<dbReference type="InterPro" id="IPR016102">
    <property type="entry name" value="Succinyl-CoA_synth-like"/>
</dbReference>
<evidence type="ECO:0000313" key="2">
    <source>
        <dbReference type="Proteomes" id="UP000035642"/>
    </source>
</evidence>
<dbReference type="STRING" id="6313.A0A0K0D6Z9"/>
<protein>
    <submittedName>
        <fullName evidence="3">ATP citrate synthase</fullName>
    </submittedName>
</protein>